<reference evidence="3" key="1">
    <citation type="submission" date="2024-02" db="EMBL/GenBank/DDBJ databases">
        <title>Genome sequences of strain Gemmobacter sp. JM10B15.</title>
        <authorList>
            <person name="Zhang M."/>
        </authorList>
    </citation>
    <scope>NUCLEOTIDE SEQUENCE</scope>
    <source>
        <strain evidence="3">JM10B15</strain>
    </source>
</reference>
<dbReference type="CDD" id="cd01822">
    <property type="entry name" value="Lysophospholipase_L1_like"/>
    <property type="match status" value="1"/>
</dbReference>
<accession>A0ABU8BXG2</accession>
<evidence type="ECO:0000256" key="1">
    <source>
        <dbReference type="SAM" id="SignalP"/>
    </source>
</evidence>
<keyword evidence="1" id="KW-0732">Signal</keyword>
<protein>
    <submittedName>
        <fullName evidence="3">Arylesterase</fullName>
    </submittedName>
</protein>
<dbReference type="EMBL" id="JBALHR010000007">
    <property type="protein sequence ID" value="MEH7828955.1"/>
    <property type="molecule type" value="Genomic_DNA"/>
</dbReference>
<comment type="caution">
    <text evidence="3">The sequence shown here is derived from an EMBL/GenBank/DDBJ whole genome shotgun (WGS) entry which is preliminary data.</text>
</comment>
<proteinExistence type="predicted"/>
<dbReference type="RefSeq" id="WP_335423528.1">
    <property type="nucleotide sequence ID" value="NZ_JBALHR010000007.1"/>
</dbReference>
<dbReference type="PANTHER" id="PTHR30383:SF24">
    <property type="entry name" value="THIOESTERASE 1_PROTEASE 1_LYSOPHOSPHOLIPASE L1"/>
    <property type="match status" value="1"/>
</dbReference>
<feature type="signal peptide" evidence="1">
    <location>
        <begin position="1"/>
        <end position="36"/>
    </location>
</feature>
<dbReference type="PROSITE" id="PS01098">
    <property type="entry name" value="LIPASE_GDSL_SER"/>
    <property type="match status" value="1"/>
</dbReference>
<sequence>MVSALRLACCLSYGARRALGKALIPLLFAISGAAAAETTEIVALGDSLTAGYGLAEGEGFVPQLQGWLVANGLDVRVVNAGVSGDTTAGGLSRLDWSLTPETDVLIVALGGNDLLRGLDPGMSRSNLDAILTTATARGLKVLLVGLPGPANYGPDWKAEFDAIFPDLAAKHGVAMEPNFMAGLAEAAGGTDPATIRPLMQADGIHPNSEGVKAIVGYLGPKLRDLLAN</sequence>
<dbReference type="PANTHER" id="PTHR30383">
    <property type="entry name" value="THIOESTERASE 1/PROTEASE 1/LYSOPHOSPHOLIPASE L1"/>
    <property type="match status" value="1"/>
</dbReference>
<dbReference type="InterPro" id="IPR036514">
    <property type="entry name" value="SGNH_hydro_sf"/>
</dbReference>
<evidence type="ECO:0000313" key="4">
    <source>
        <dbReference type="Proteomes" id="UP001431963"/>
    </source>
</evidence>
<keyword evidence="4" id="KW-1185">Reference proteome</keyword>
<name>A0ABU8BXG2_9RHOB</name>
<organism evidence="3 4">
    <name type="scientific">Gemmobacter denitrificans</name>
    <dbReference type="NCBI Taxonomy" id="3123040"/>
    <lineage>
        <taxon>Bacteria</taxon>
        <taxon>Pseudomonadati</taxon>
        <taxon>Pseudomonadota</taxon>
        <taxon>Alphaproteobacteria</taxon>
        <taxon>Rhodobacterales</taxon>
        <taxon>Paracoccaceae</taxon>
        <taxon>Gemmobacter</taxon>
    </lineage>
</organism>
<dbReference type="SUPFAM" id="SSF52266">
    <property type="entry name" value="SGNH hydrolase"/>
    <property type="match status" value="1"/>
</dbReference>
<dbReference type="Pfam" id="PF13472">
    <property type="entry name" value="Lipase_GDSL_2"/>
    <property type="match status" value="1"/>
</dbReference>
<gene>
    <name evidence="3" type="ORF">V6590_12410</name>
</gene>
<dbReference type="InterPro" id="IPR013830">
    <property type="entry name" value="SGNH_hydro"/>
</dbReference>
<dbReference type="InterPro" id="IPR051532">
    <property type="entry name" value="Ester_Hydrolysis_Enzymes"/>
</dbReference>
<evidence type="ECO:0000259" key="2">
    <source>
        <dbReference type="Pfam" id="PF13472"/>
    </source>
</evidence>
<dbReference type="Proteomes" id="UP001431963">
    <property type="component" value="Unassembled WGS sequence"/>
</dbReference>
<evidence type="ECO:0000313" key="3">
    <source>
        <dbReference type="EMBL" id="MEH7828955.1"/>
    </source>
</evidence>
<dbReference type="Gene3D" id="3.40.50.1110">
    <property type="entry name" value="SGNH hydrolase"/>
    <property type="match status" value="1"/>
</dbReference>
<feature type="chain" id="PRO_5047220940" evidence="1">
    <location>
        <begin position="37"/>
        <end position="228"/>
    </location>
</feature>
<dbReference type="InterPro" id="IPR008265">
    <property type="entry name" value="Lipase_GDSL_AS"/>
</dbReference>
<feature type="domain" description="SGNH hydrolase-type esterase" evidence="2">
    <location>
        <begin position="43"/>
        <end position="212"/>
    </location>
</feature>